<evidence type="ECO:0000313" key="1">
    <source>
        <dbReference type="EMBL" id="CAF5100409.1"/>
    </source>
</evidence>
<comment type="caution">
    <text evidence="1">The sequence shown here is derived from an EMBL/GenBank/DDBJ whole genome shotgun (WGS) entry which is preliminary data.</text>
</comment>
<dbReference type="EMBL" id="CAJOBR010071268">
    <property type="protein sequence ID" value="CAF5100409.1"/>
    <property type="molecule type" value="Genomic_DNA"/>
</dbReference>
<name>A0A822EE43_9BILA</name>
<organism evidence="1 2">
    <name type="scientific">Rotaria socialis</name>
    <dbReference type="NCBI Taxonomy" id="392032"/>
    <lineage>
        <taxon>Eukaryota</taxon>
        <taxon>Metazoa</taxon>
        <taxon>Spiralia</taxon>
        <taxon>Gnathifera</taxon>
        <taxon>Rotifera</taxon>
        <taxon>Eurotatoria</taxon>
        <taxon>Bdelloidea</taxon>
        <taxon>Philodinida</taxon>
        <taxon>Philodinidae</taxon>
        <taxon>Rotaria</taxon>
    </lineage>
</organism>
<dbReference type="Proteomes" id="UP000663848">
    <property type="component" value="Unassembled WGS sequence"/>
</dbReference>
<sequence>MKTAKPWSKTTEPLSYDQIYRYFEQALEECLESINEFENDYYQGITSSLTHAPKIQSSKRSVSVNA</sequence>
<accession>A0A822EE43</accession>
<evidence type="ECO:0000313" key="2">
    <source>
        <dbReference type="Proteomes" id="UP000663848"/>
    </source>
</evidence>
<proteinExistence type="predicted"/>
<feature type="non-terminal residue" evidence="1">
    <location>
        <position position="66"/>
    </location>
</feature>
<dbReference type="AlphaFoldDB" id="A0A822EE43"/>
<gene>
    <name evidence="1" type="ORF">QYT958_LOCUS44812</name>
</gene>
<protein>
    <submittedName>
        <fullName evidence="1">Uncharacterized protein</fullName>
    </submittedName>
</protein>
<reference evidence="1" key="1">
    <citation type="submission" date="2021-02" db="EMBL/GenBank/DDBJ databases">
        <authorList>
            <person name="Nowell W R."/>
        </authorList>
    </citation>
    <scope>NUCLEOTIDE SEQUENCE</scope>
</reference>